<dbReference type="OrthoDB" id="2438612at2759"/>
<dbReference type="AlphaFoldDB" id="A0A915ZND9"/>
<accession>A0A915ZND9</accession>
<evidence type="ECO:0000313" key="1">
    <source>
        <dbReference type="EMBL" id="CAB5383731.1"/>
    </source>
</evidence>
<dbReference type="EMBL" id="CAGKOT010000049">
    <property type="protein sequence ID" value="CAB5383731.1"/>
    <property type="molecule type" value="Genomic_DNA"/>
</dbReference>
<organism evidence="1 2">
    <name type="scientific">Rhizophagus irregularis</name>
    <dbReference type="NCBI Taxonomy" id="588596"/>
    <lineage>
        <taxon>Eukaryota</taxon>
        <taxon>Fungi</taxon>
        <taxon>Fungi incertae sedis</taxon>
        <taxon>Mucoromycota</taxon>
        <taxon>Glomeromycotina</taxon>
        <taxon>Glomeromycetes</taxon>
        <taxon>Glomerales</taxon>
        <taxon>Glomeraceae</taxon>
        <taxon>Rhizophagus</taxon>
    </lineage>
</organism>
<gene>
    <name evidence="1" type="ORF">CHRIB12_LOCUS18545</name>
</gene>
<dbReference type="Proteomes" id="UP000684084">
    <property type="component" value="Unassembled WGS sequence"/>
</dbReference>
<protein>
    <submittedName>
        <fullName evidence="1">Uncharacterized protein</fullName>
    </submittedName>
</protein>
<proteinExistence type="predicted"/>
<comment type="caution">
    <text evidence="1">The sequence shown here is derived from an EMBL/GenBank/DDBJ whole genome shotgun (WGS) entry which is preliminary data.</text>
</comment>
<reference evidence="1" key="1">
    <citation type="submission" date="2020-05" db="EMBL/GenBank/DDBJ databases">
        <authorList>
            <person name="Rincon C."/>
            <person name="Sanders R I."/>
            <person name="Robbins C."/>
            <person name="Chaturvedi A."/>
        </authorList>
    </citation>
    <scope>NUCLEOTIDE SEQUENCE</scope>
    <source>
        <strain evidence="1">CHB12</strain>
    </source>
</reference>
<evidence type="ECO:0000313" key="2">
    <source>
        <dbReference type="Proteomes" id="UP000684084"/>
    </source>
</evidence>
<name>A0A915ZND9_9GLOM</name>
<sequence>MQKINITIHSIGASTNKGVGSGFASSFIYTRSKERALFFQTVNENESSIYIYKENQLSEEFHGSDPNSVWKKMGMLKEWLGETLFGLDNSNVKKN</sequence>